<dbReference type="PROSITE" id="PS51257">
    <property type="entry name" value="PROKAR_LIPOPROTEIN"/>
    <property type="match status" value="1"/>
</dbReference>
<sequence length="148" mass="16865">MIKSHTKKAALIAGTVFILVGLIACGRPFAGKDRSDYFLKGMDRKVASLDLNAEQQAYYDRMRAEMKADLEALKKERKETAGKIKAELSAAAPDMKKVSAFAKEGMQKHPKLFEKQIDRLTEFYSQLNAEQQKEVREFIDKRLSRFDS</sequence>
<organism evidence="1 2">
    <name type="scientific">Leptonema illini</name>
    <dbReference type="NCBI Taxonomy" id="183"/>
    <lineage>
        <taxon>Bacteria</taxon>
        <taxon>Pseudomonadati</taxon>
        <taxon>Spirochaetota</taxon>
        <taxon>Spirochaetia</taxon>
        <taxon>Leptospirales</taxon>
        <taxon>Leptospiraceae</taxon>
        <taxon>Leptonema</taxon>
    </lineage>
</organism>
<gene>
    <name evidence="1" type="ORF">F9K24_07160</name>
</gene>
<dbReference type="Proteomes" id="UP000460298">
    <property type="component" value="Unassembled WGS sequence"/>
</dbReference>
<dbReference type="GO" id="GO:0042597">
    <property type="term" value="C:periplasmic space"/>
    <property type="evidence" value="ECO:0007669"/>
    <property type="project" value="InterPro"/>
</dbReference>
<proteinExistence type="predicted"/>
<dbReference type="AlphaFoldDB" id="A0A833H2W9"/>
<dbReference type="InterPro" id="IPR012899">
    <property type="entry name" value="LTXXQ"/>
</dbReference>
<evidence type="ECO:0000313" key="2">
    <source>
        <dbReference type="Proteomes" id="UP000460298"/>
    </source>
</evidence>
<reference evidence="1 2" key="1">
    <citation type="submission" date="2019-10" db="EMBL/GenBank/DDBJ databases">
        <title>Extracellular Electron Transfer in a Candidatus Methanoperedens spp. Enrichment Culture.</title>
        <authorList>
            <person name="Berger S."/>
            <person name="Rangel Shaw D."/>
            <person name="Berben T."/>
            <person name="In 'T Zandt M."/>
            <person name="Frank J."/>
            <person name="Reimann J."/>
            <person name="Jetten M.S.M."/>
            <person name="Welte C.U."/>
        </authorList>
    </citation>
    <scope>NUCLEOTIDE SEQUENCE [LARGE SCALE GENOMIC DNA]</scope>
    <source>
        <strain evidence="1">SB12</strain>
    </source>
</reference>
<protein>
    <recommendedName>
        <fullName evidence="3">Periplasmic heavy metal sensor</fullName>
    </recommendedName>
</protein>
<accession>A0A833H2W9</accession>
<evidence type="ECO:0008006" key="3">
    <source>
        <dbReference type="Google" id="ProtNLM"/>
    </source>
</evidence>
<dbReference type="Gene3D" id="1.20.120.1490">
    <property type="match status" value="1"/>
</dbReference>
<dbReference type="Pfam" id="PF07813">
    <property type="entry name" value="LTXXQ"/>
    <property type="match status" value="1"/>
</dbReference>
<evidence type="ECO:0000313" key="1">
    <source>
        <dbReference type="EMBL" id="KAB2933615.1"/>
    </source>
</evidence>
<dbReference type="EMBL" id="WBUI01000005">
    <property type="protein sequence ID" value="KAB2933615.1"/>
    <property type="molecule type" value="Genomic_DNA"/>
</dbReference>
<comment type="caution">
    <text evidence="1">The sequence shown here is derived from an EMBL/GenBank/DDBJ whole genome shotgun (WGS) entry which is preliminary data.</text>
</comment>
<name>A0A833H2W9_9LEPT</name>